<dbReference type="GO" id="GO:0006355">
    <property type="term" value="P:regulation of DNA-templated transcription"/>
    <property type="evidence" value="ECO:0007669"/>
    <property type="project" value="InterPro"/>
</dbReference>
<evidence type="ECO:0000313" key="6">
    <source>
        <dbReference type="Proteomes" id="UP001231189"/>
    </source>
</evidence>
<name>A0AAD8T7M6_LOLMU</name>
<dbReference type="AlphaFoldDB" id="A0AAD8T7M6"/>
<evidence type="ECO:0000256" key="4">
    <source>
        <dbReference type="SAM" id="MobiDB-lite"/>
    </source>
</evidence>
<dbReference type="EMBL" id="JAUUTY010000002">
    <property type="protein sequence ID" value="KAK1677007.1"/>
    <property type="molecule type" value="Genomic_DNA"/>
</dbReference>
<keyword evidence="6" id="KW-1185">Reference proteome</keyword>
<dbReference type="PROSITE" id="PS51477">
    <property type="entry name" value="PAH"/>
    <property type="match status" value="1"/>
</dbReference>
<dbReference type="Pfam" id="PF02671">
    <property type="entry name" value="PAH"/>
    <property type="match status" value="1"/>
</dbReference>
<comment type="caution">
    <text evidence="5">The sequence shown here is derived from an EMBL/GenBank/DDBJ whole genome shotgun (WGS) entry which is preliminary data.</text>
</comment>
<feature type="region of interest" description="Disordered" evidence="4">
    <location>
        <begin position="1"/>
        <end position="27"/>
    </location>
</feature>
<feature type="compositionally biased region" description="Basic and acidic residues" evidence="4">
    <location>
        <begin position="347"/>
        <end position="358"/>
    </location>
</feature>
<organism evidence="5 6">
    <name type="scientific">Lolium multiflorum</name>
    <name type="common">Italian ryegrass</name>
    <name type="synonym">Lolium perenne subsp. multiflorum</name>
    <dbReference type="NCBI Taxonomy" id="4521"/>
    <lineage>
        <taxon>Eukaryota</taxon>
        <taxon>Viridiplantae</taxon>
        <taxon>Streptophyta</taxon>
        <taxon>Embryophyta</taxon>
        <taxon>Tracheophyta</taxon>
        <taxon>Spermatophyta</taxon>
        <taxon>Magnoliopsida</taxon>
        <taxon>Liliopsida</taxon>
        <taxon>Poales</taxon>
        <taxon>Poaceae</taxon>
        <taxon>BOP clade</taxon>
        <taxon>Pooideae</taxon>
        <taxon>Poodae</taxon>
        <taxon>Poeae</taxon>
        <taxon>Poeae Chloroplast Group 2 (Poeae type)</taxon>
        <taxon>Loliodinae</taxon>
        <taxon>Loliinae</taxon>
        <taxon>Lolium</taxon>
    </lineage>
</organism>
<feature type="compositionally biased region" description="Polar residues" evidence="4">
    <location>
        <begin position="1"/>
        <end position="11"/>
    </location>
</feature>
<gene>
    <name evidence="5" type="ORF">QYE76_037855</name>
</gene>
<protein>
    <submittedName>
        <fullName evidence="5">Uncharacterized protein</fullName>
    </submittedName>
</protein>
<feature type="compositionally biased region" description="Basic and acidic residues" evidence="4">
    <location>
        <begin position="366"/>
        <end position="387"/>
    </location>
</feature>
<evidence type="ECO:0000256" key="1">
    <source>
        <dbReference type="ARBA" id="ARBA00004123"/>
    </source>
</evidence>
<comment type="subcellular location">
    <subcellularLocation>
        <location evidence="1 3">Nucleus</location>
    </subcellularLocation>
</comment>
<proteinExistence type="predicted"/>
<keyword evidence="2 3" id="KW-0539">Nucleus</keyword>
<feature type="compositionally biased region" description="Polar residues" evidence="4">
    <location>
        <begin position="335"/>
        <end position="344"/>
    </location>
</feature>
<sequence>MPSPNVSTLPSDSMVVDGGGGPAAPNGDDDWLRVYGRVVAMLPQVEALAAARARLEAVNELQHEFWDARDALLQHRLLQAEESVRSWEAAYIHLQPSGDDQRFAELQQSDLEDLATFVDVFAAENAEFQIKVKEVDAGADHSQNPADHKRITEDLKAELQKLKQAYEALCSEKDKKVAEITAERDFVRDQFKTLERDYADLRSYMNNKSTRDSEAALELQKNVEQLQLASQKKDEEIRKLRARVKAAEAKRKLVPESKLQKMDSTPKKIDKEIEKCKDRQPEASKKHKKDTSGTPKKGCSEGPALVVETRNYSSKQMLTEDGQPEASQKRKCATFLSSNDGQNGNDEETHRKVLEPLKKKMVSGKKGVEQGDNKAKADGKGHTESKRSPDKLAIYNALLYLRSVKDSFTDKPEKHKEFLVIQSEFVSRKIGVNAFISAVAVLLDGHPELIRGFKSCFTCSPTQNFRVLLKCWWLGTAAELPQDEEDMK</sequence>
<evidence type="ECO:0000256" key="3">
    <source>
        <dbReference type="PROSITE-ProRule" id="PRU00810"/>
    </source>
</evidence>
<dbReference type="Gene3D" id="1.20.1160.11">
    <property type="entry name" value="Paired amphipathic helix"/>
    <property type="match status" value="1"/>
</dbReference>
<feature type="region of interest" description="Disordered" evidence="4">
    <location>
        <begin position="246"/>
        <end position="387"/>
    </location>
</feature>
<dbReference type="SUPFAM" id="SSF47762">
    <property type="entry name" value="PAH2 domain"/>
    <property type="match status" value="1"/>
</dbReference>
<feature type="compositionally biased region" description="Basic and acidic residues" evidence="4">
    <location>
        <begin position="246"/>
        <end position="284"/>
    </location>
</feature>
<dbReference type="InterPro" id="IPR036600">
    <property type="entry name" value="PAH_sf"/>
</dbReference>
<dbReference type="PANTHER" id="PTHR35992:SF6">
    <property type="entry name" value="RING-TYPE E3 UBIQUITIN TRANSFERASE"/>
    <property type="match status" value="1"/>
</dbReference>
<reference evidence="5" key="1">
    <citation type="submission" date="2023-07" db="EMBL/GenBank/DDBJ databases">
        <title>A chromosome-level genome assembly of Lolium multiflorum.</title>
        <authorList>
            <person name="Chen Y."/>
            <person name="Copetti D."/>
            <person name="Kolliker R."/>
            <person name="Studer B."/>
        </authorList>
    </citation>
    <scope>NUCLEOTIDE SEQUENCE</scope>
    <source>
        <strain evidence="5">02402/16</strain>
        <tissue evidence="5">Leaf</tissue>
    </source>
</reference>
<evidence type="ECO:0000313" key="5">
    <source>
        <dbReference type="EMBL" id="KAK1677007.1"/>
    </source>
</evidence>
<evidence type="ECO:0000256" key="2">
    <source>
        <dbReference type="ARBA" id="ARBA00023242"/>
    </source>
</evidence>
<dbReference type="InterPro" id="IPR003822">
    <property type="entry name" value="PAH"/>
</dbReference>
<dbReference type="GO" id="GO:0005634">
    <property type="term" value="C:nucleus"/>
    <property type="evidence" value="ECO:0007669"/>
    <property type="project" value="UniProtKB-SubCell"/>
</dbReference>
<dbReference type="Proteomes" id="UP001231189">
    <property type="component" value="Unassembled WGS sequence"/>
</dbReference>
<dbReference type="PANTHER" id="PTHR35992">
    <property type="entry name" value="CYTOMATRIX PROTEIN-LIKE PROTEIN"/>
    <property type="match status" value="1"/>
</dbReference>
<accession>A0AAD8T7M6</accession>